<dbReference type="VEuPathDB" id="MicrosporidiaDB:A0H76_2288"/>
<dbReference type="EMBL" id="LVKB01000004">
    <property type="protein sequence ID" value="ORD97984.1"/>
    <property type="molecule type" value="Genomic_DNA"/>
</dbReference>
<dbReference type="AlphaFoldDB" id="A0A1X0QE91"/>
<gene>
    <name evidence="2" type="ORF">HERIO_164</name>
</gene>
<proteinExistence type="predicted"/>
<keyword evidence="3" id="KW-1185">Reference proteome</keyword>
<name>A0A1X0QE91_9MICR</name>
<dbReference type="VEuPathDB" id="MicrosporidiaDB:HERIO_164"/>
<organism evidence="2 3">
    <name type="scientific">Hepatospora eriocheir</name>
    <dbReference type="NCBI Taxonomy" id="1081669"/>
    <lineage>
        <taxon>Eukaryota</taxon>
        <taxon>Fungi</taxon>
        <taxon>Fungi incertae sedis</taxon>
        <taxon>Microsporidia</taxon>
        <taxon>Hepatosporidae</taxon>
        <taxon>Hepatospora</taxon>
    </lineage>
</organism>
<evidence type="ECO:0000313" key="2">
    <source>
        <dbReference type="EMBL" id="ORD97984.1"/>
    </source>
</evidence>
<protein>
    <submittedName>
        <fullName evidence="2">Uncharacterized protein</fullName>
    </submittedName>
</protein>
<evidence type="ECO:0000313" key="3">
    <source>
        <dbReference type="Proteomes" id="UP000192356"/>
    </source>
</evidence>
<accession>A0A1X0QE91</accession>
<comment type="caution">
    <text evidence="2">The sequence shown here is derived from an EMBL/GenBank/DDBJ whole genome shotgun (WGS) entry which is preliminary data.</text>
</comment>
<reference evidence="2 3" key="1">
    <citation type="journal article" date="2017" name="Environ. Microbiol.">
        <title>Decay of the glycolytic pathway and adaptation to intranuclear parasitism within Enterocytozoonidae microsporidia.</title>
        <authorList>
            <person name="Wiredu Boakye D."/>
            <person name="Jaroenlak P."/>
            <person name="Prachumwat A."/>
            <person name="Williams T.A."/>
            <person name="Bateman K.S."/>
            <person name="Itsathitphaisarn O."/>
            <person name="Sritunyalucksana K."/>
            <person name="Paszkiewicz K.H."/>
            <person name="Moore K.A."/>
            <person name="Stentiford G.D."/>
            <person name="Williams B.A."/>
        </authorList>
    </citation>
    <scope>NUCLEOTIDE SEQUENCE [LARGE SCALE GENOMIC DNA]</scope>
    <source>
        <strain evidence="2 3">GB1</strain>
    </source>
</reference>
<dbReference type="Proteomes" id="UP000192356">
    <property type="component" value="Unassembled WGS sequence"/>
</dbReference>
<keyword evidence="1" id="KW-0175">Coiled coil</keyword>
<sequence length="278" mass="32963">MINSRDLNRYLDMNRISEMRCGIDKVAGECMKNSDCSNIEVKRKAEYERKNLENDISELKRKRRELFQENLENHENQKLIEEKLEELENHLQQHNNVENNNIIHEKRFEREPEHDDLATGIIMAKKYILDHFNRKYGLDPNELNISDNFNVSYKEPDEYLDYQRPGRIVPENEATHNVNYFLDIRGEDGKTEGIKKLYNNYYDGMPNETPREVNNQVVDYLNNNYVADIDDTMKNNPYYNDQDLRPTTNDLTKEAKRLGNNYLSGYTREEIAGTSIHN</sequence>
<evidence type="ECO:0000256" key="1">
    <source>
        <dbReference type="SAM" id="Coils"/>
    </source>
</evidence>
<feature type="coiled-coil region" evidence="1">
    <location>
        <begin position="42"/>
        <end position="107"/>
    </location>
</feature>